<dbReference type="Gene3D" id="1.10.340.30">
    <property type="entry name" value="Hypothetical protein, domain 2"/>
    <property type="match status" value="1"/>
</dbReference>
<organism evidence="10 11">
    <name type="scientific">Thermodesulfobium acidiphilum</name>
    <dbReference type="NCBI Taxonomy" id="1794699"/>
    <lineage>
        <taxon>Bacteria</taxon>
        <taxon>Pseudomonadati</taxon>
        <taxon>Thermodesulfobiota</taxon>
        <taxon>Thermodesulfobiia</taxon>
        <taxon>Thermodesulfobiales</taxon>
        <taxon>Thermodesulfobiaceae</taxon>
        <taxon>Thermodesulfobium</taxon>
    </lineage>
</organism>
<keyword evidence="5" id="KW-0378">Hydrolase</keyword>
<dbReference type="SUPFAM" id="SSF48150">
    <property type="entry name" value="DNA-glycosylase"/>
    <property type="match status" value="1"/>
</dbReference>
<dbReference type="Proteomes" id="UP000244792">
    <property type="component" value="Chromosome"/>
</dbReference>
<keyword evidence="3" id="KW-0479">Metal-binding</keyword>
<accession>A0A2R4VZX5</accession>
<dbReference type="SMART" id="SM00525">
    <property type="entry name" value="FES"/>
    <property type="match status" value="1"/>
</dbReference>
<dbReference type="OrthoDB" id="9800977at2"/>
<keyword evidence="6" id="KW-0408">Iron</keyword>
<feature type="domain" description="HhH-GPD" evidence="9">
    <location>
        <begin position="36"/>
        <end position="195"/>
    </location>
</feature>
<dbReference type="RefSeq" id="WP_108308927.1">
    <property type="nucleotide sequence ID" value="NZ_CP020921.1"/>
</dbReference>
<dbReference type="InterPro" id="IPR023170">
    <property type="entry name" value="HhH_base_excis_C"/>
</dbReference>
<evidence type="ECO:0000256" key="6">
    <source>
        <dbReference type="ARBA" id="ARBA00023004"/>
    </source>
</evidence>
<dbReference type="GO" id="GO:0051539">
    <property type="term" value="F:4 iron, 4 sulfur cluster binding"/>
    <property type="evidence" value="ECO:0007669"/>
    <property type="project" value="UniProtKB-KW"/>
</dbReference>
<evidence type="ECO:0000256" key="2">
    <source>
        <dbReference type="ARBA" id="ARBA00022485"/>
    </source>
</evidence>
<evidence type="ECO:0000256" key="5">
    <source>
        <dbReference type="ARBA" id="ARBA00022801"/>
    </source>
</evidence>
<dbReference type="PIRSF" id="PIRSF001435">
    <property type="entry name" value="Nth"/>
    <property type="match status" value="1"/>
</dbReference>
<keyword evidence="8" id="KW-0326">Glycosidase</keyword>
<reference evidence="10 11" key="1">
    <citation type="submission" date="2017-04" db="EMBL/GenBank/DDBJ databases">
        <title>Genomic insights into metabolism of Thermodesulfobium acidiphilum.</title>
        <authorList>
            <person name="Toshchakov S.V."/>
            <person name="Frolov E.N."/>
            <person name="Kublanov I.V."/>
            <person name="Samarov N.I."/>
            <person name="Novikov A."/>
            <person name="Lebedinsky A.V."/>
            <person name="Bonch-Osmolovskaya E.A."/>
            <person name="Chernyh N.A."/>
        </authorList>
    </citation>
    <scope>NUCLEOTIDE SEQUENCE [LARGE SCALE GENOMIC DNA]</scope>
    <source>
        <strain evidence="10 11">3127-1</strain>
    </source>
</reference>
<evidence type="ECO:0000313" key="11">
    <source>
        <dbReference type="Proteomes" id="UP000244792"/>
    </source>
</evidence>
<dbReference type="SMART" id="SM00478">
    <property type="entry name" value="ENDO3c"/>
    <property type="match status" value="1"/>
</dbReference>
<dbReference type="GO" id="GO:0006285">
    <property type="term" value="P:base-excision repair, AP site formation"/>
    <property type="evidence" value="ECO:0007669"/>
    <property type="project" value="TreeGrafter"/>
</dbReference>
<dbReference type="PANTHER" id="PTHR10359">
    <property type="entry name" value="A/G-SPECIFIC ADENINE GLYCOSYLASE/ENDONUCLEASE III"/>
    <property type="match status" value="1"/>
</dbReference>
<dbReference type="GO" id="GO:0004519">
    <property type="term" value="F:endonuclease activity"/>
    <property type="evidence" value="ECO:0007669"/>
    <property type="project" value="UniProtKB-KW"/>
</dbReference>
<dbReference type="Gene3D" id="1.10.1670.10">
    <property type="entry name" value="Helix-hairpin-Helix base-excision DNA repair enzymes (C-terminal)"/>
    <property type="match status" value="1"/>
</dbReference>
<evidence type="ECO:0000256" key="3">
    <source>
        <dbReference type="ARBA" id="ARBA00022723"/>
    </source>
</evidence>
<protein>
    <submittedName>
        <fullName evidence="10">Endonuclease-3</fullName>
    </submittedName>
</protein>
<keyword evidence="11" id="KW-1185">Reference proteome</keyword>
<dbReference type="PANTHER" id="PTHR10359:SF18">
    <property type="entry name" value="ENDONUCLEASE III"/>
    <property type="match status" value="1"/>
</dbReference>
<evidence type="ECO:0000313" key="10">
    <source>
        <dbReference type="EMBL" id="AWB10097.1"/>
    </source>
</evidence>
<evidence type="ECO:0000256" key="4">
    <source>
        <dbReference type="ARBA" id="ARBA00022763"/>
    </source>
</evidence>
<dbReference type="Pfam" id="PF00730">
    <property type="entry name" value="HhH-GPD"/>
    <property type="match status" value="1"/>
</dbReference>
<evidence type="ECO:0000256" key="7">
    <source>
        <dbReference type="ARBA" id="ARBA00023014"/>
    </source>
</evidence>
<dbReference type="InterPro" id="IPR003651">
    <property type="entry name" value="Endonuclease3_FeS-loop_motif"/>
</dbReference>
<dbReference type="GO" id="GO:0046872">
    <property type="term" value="F:metal ion binding"/>
    <property type="evidence" value="ECO:0007669"/>
    <property type="project" value="UniProtKB-KW"/>
</dbReference>
<keyword evidence="10" id="KW-0540">Nuclease</keyword>
<keyword evidence="10" id="KW-0255">Endonuclease</keyword>
<dbReference type="InterPro" id="IPR003265">
    <property type="entry name" value="HhH-GPD_domain"/>
</dbReference>
<sequence>MKENFYENLLSKLEDYFGKIERKDEDFFHELIKAILSQNTTDTNSIQAYKNLIKVINNELQNLSKVEFYDKIKNSIKIAGLNNQKTKTLYLLSKKFLLSKNYLDIENNFRKKEVSEIIEVFLDIDGIGLKTVSCAILFGLHKCAFPVDTHILRIIQKIKNKRISKKDIQIEVERSVQNWKKLKALHLYLIELGRNICRAKKQSCQICPIKELCEDYHLK</sequence>
<dbReference type="AlphaFoldDB" id="A0A2R4VZX5"/>
<name>A0A2R4VZX5_THEAF</name>
<evidence type="ECO:0000259" key="9">
    <source>
        <dbReference type="SMART" id="SM00478"/>
    </source>
</evidence>
<dbReference type="InterPro" id="IPR011257">
    <property type="entry name" value="DNA_glycosylase"/>
</dbReference>
<keyword evidence="2" id="KW-0004">4Fe-4S</keyword>
<dbReference type="EMBL" id="CP020921">
    <property type="protein sequence ID" value="AWB10097.1"/>
    <property type="molecule type" value="Genomic_DNA"/>
</dbReference>
<keyword evidence="7" id="KW-0411">Iron-sulfur</keyword>
<evidence type="ECO:0000256" key="1">
    <source>
        <dbReference type="ARBA" id="ARBA00001966"/>
    </source>
</evidence>
<dbReference type="CDD" id="cd00056">
    <property type="entry name" value="ENDO3c"/>
    <property type="match status" value="1"/>
</dbReference>
<gene>
    <name evidence="10" type="ORF">TDSAC_0729</name>
</gene>
<evidence type="ECO:0000256" key="8">
    <source>
        <dbReference type="ARBA" id="ARBA00023295"/>
    </source>
</evidence>
<keyword evidence="4" id="KW-0227">DNA damage</keyword>
<dbReference type="GO" id="GO:0019104">
    <property type="term" value="F:DNA N-glycosylase activity"/>
    <property type="evidence" value="ECO:0007669"/>
    <property type="project" value="TreeGrafter"/>
</dbReference>
<proteinExistence type="predicted"/>
<dbReference type="KEGG" id="taci:TDSAC_0729"/>
<comment type="cofactor">
    <cofactor evidence="1">
        <name>[4Fe-4S] cluster</name>
        <dbReference type="ChEBI" id="CHEBI:49883"/>
    </cofactor>
</comment>